<comment type="caution">
    <text evidence="1">The sequence shown here is derived from an EMBL/GenBank/DDBJ whole genome shotgun (WGS) entry which is preliminary data.</text>
</comment>
<sequence>MTPRETRAREFRGVFDTNEMPRPLAALDGGNNEWAAPVLRGAGLLAGW</sequence>
<gene>
    <name evidence="1" type="ORF">HMPREF1317_1178</name>
</gene>
<accession>J0NHJ5</accession>
<reference evidence="1 2" key="1">
    <citation type="submission" date="2012-05" db="EMBL/GenBank/DDBJ databases">
        <authorList>
            <person name="Harkins D.M."/>
            <person name="Madupu R."/>
            <person name="Durkin A.S."/>
            <person name="Torralba M."/>
            <person name="Methe B."/>
            <person name="Sutton G.G."/>
            <person name="Nelson K.E."/>
        </authorList>
    </citation>
    <scope>NUCLEOTIDE SEQUENCE [LARGE SCALE GENOMIC DNA]</scope>
    <source>
        <strain evidence="1 2">F0490</strain>
    </source>
</reference>
<dbReference type="Proteomes" id="UP000004578">
    <property type="component" value="Unassembled WGS sequence"/>
</dbReference>
<dbReference type="AlphaFoldDB" id="J0NHJ5"/>
<protein>
    <submittedName>
        <fullName evidence="1">Uncharacterized protein</fullName>
    </submittedName>
</protein>
<proteinExistence type="predicted"/>
<organism evidence="1 2">
    <name type="scientific">Schaalia georgiae F0490</name>
    <dbReference type="NCBI Taxonomy" id="1125717"/>
    <lineage>
        <taxon>Bacteria</taxon>
        <taxon>Bacillati</taxon>
        <taxon>Actinomycetota</taxon>
        <taxon>Actinomycetes</taxon>
        <taxon>Actinomycetales</taxon>
        <taxon>Actinomycetaceae</taxon>
        <taxon>Schaalia</taxon>
    </lineage>
</organism>
<dbReference type="EMBL" id="AKFS01000186">
    <property type="protein sequence ID" value="EJF44152.1"/>
    <property type="molecule type" value="Genomic_DNA"/>
</dbReference>
<keyword evidence="2" id="KW-1185">Reference proteome</keyword>
<evidence type="ECO:0000313" key="1">
    <source>
        <dbReference type="EMBL" id="EJF44152.1"/>
    </source>
</evidence>
<dbReference type="PATRIC" id="fig|1125717.3.peg.1215"/>
<evidence type="ECO:0000313" key="2">
    <source>
        <dbReference type="Proteomes" id="UP000004578"/>
    </source>
</evidence>
<name>J0NHJ5_9ACTO</name>